<dbReference type="AlphaFoldDB" id="A0A8J1TXX0"/>
<evidence type="ECO:0000313" key="2">
    <source>
        <dbReference type="EMBL" id="CAH1787255.1"/>
    </source>
</evidence>
<keyword evidence="3" id="KW-1185">Reference proteome</keyword>
<dbReference type="PANTHER" id="PTHR37404">
    <property type="entry name" value="HCG1796489"/>
    <property type="match status" value="1"/>
</dbReference>
<accession>A0A8J1TXX0</accession>
<gene>
    <name evidence="2" type="ORF">OFUS_LOCUS12998</name>
</gene>
<organism evidence="2 3">
    <name type="scientific">Owenia fusiformis</name>
    <name type="common">Polychaete worm</name>
    <dbReference type="NCBI Taxonomy" id="6347"/>
    <lineage>
        <taxon>Eukaryota</taxon>
        <taxon>Metazoa</taxon>
        <taxon>Spiralia</taxon>
        <taxon>Lophotrochozoa</taxon>
        <taxon>Annelida</taxon>
        <taxon>Polychaeta</taxon>
        <taxon>Sedentaria</taxon>
        <taxon>Canalipalpata</taxon>
        <taxon>Sabellida</taxon>
        <taxon>Oweniida</taxon>
        <taxon>Oweniidae</taxon>
        <taxon>Owenia</taxon>
    </lineage>
</organism>
<protein>
    <submittedName>
        <fullName evidence="2">Uncharacterized protein</fullName>
    </submittedName>
</protein>
<proteinExistence type="predicted"/>
<dbReference type="InterPro" id="IPR053347">
    <property type="entry name" value="Axonemal_MT_stabilizer"/>
</dbReference>
<dbReference type="PANTHER" id="PTHR37404:SF1">
    <property type="entry name" value="HCG1796489"/>
    <property type="match status" value="1"/>
</dbReference>
<comment type="caution">
    <text evidence="2">The sequence shown here is derived from an EMBL/GenBank/DDBJ whole genome shotgun (WGS) entry which is preliminary data.</text>
</comment>
<reference evidence="2" key="1">
    <citation type="submission" date="2022-03" db="EMBL/GenBank/DDBJ databases">
        <authorList>
            <person name="Martin C."/>
        </authorList>
    </citation>
    <scope>NUCLEOTIDE SEQUENCE</scope>
</reference>
<feature type="compositionally biased region" description="Polar residues" evidence="1">
    <location>
        <begin position="194"/>
        <end position="204"/>
    </location>
</feature>
<name>A0A8J1TXX0_OWEFU</name>
<evidence type="ECO:0000256" key="1">
    <source>
        <dbReference type="SAM" id="MobiDB-lite"/>
    </source>
</evidence>
<sequence length="372" mass="42112">MMTSHFLSHNASVANTAIGVVLATASRSTFQYTKQYRHSNMANDLAYKTNDIFKTSTGVGHHFRPGYYFPSASFQTLIREPLPPGLAKKDEVPNDEKYPTTTGKVHDRKFPNPTGIYGNDYGIHKKAPGSWKVHYVKDLSEKLGKGGWRKPLTMGNQSSEMMDKYKAEPGIKMDFEFDPRPQDFILKNHHKNGPSKQMVPSTQNDKLRGKTFMPKDKGVLNLHDDMYLTTTNKDHRPFNPRELKGYSKKDVPTYWECEEYPKAWGHGLKHNPLPKDSVPRERPPMRDTMVFPSATRIPRLPNSMKPVPHSGLKTLQKDSYMKPSDVKARDIFFCPVETPYSLPNAGPKSIMTSPGMYKTEYTNVGSGAPITV</sequence>
<feature type="compositionally biased region" description="Basic and acidic residues" evidence="1">
    <location>
        <begin position="205"/>
        <end position="215"/>
    </location>
</feature>
<feature type="region of interest" description="Disordered" evidence="1">
    <location>
        <begin position="189"/>
        <end position="215"/>
    </location>
</feature>
<feature type="compositionally biased region" description="Basic and acidic residues" evidence="1">
    <location>
        <begin position="87"/>
        <end position="110"/>
    </location>
</feature>
<dbReference type="OrthoDB" id="382863at2759"/>
<dbReference type="Proteomes" id="UP000749559">
    <property type="component" value="Unassembled WGS sequence"/>
</dbReference>
<feature type="region of interest" description="Disordered" evidence="1">
    <location>
        <begin position="85"/>
        <end position="111"/>
    </location>
</feature>
<dbReference type="EMBL" id="CAIIXF020000006">
    <property type="protein sequence ID" value="CAH1787255.1"/>
    <property type="molecule type" value="Genomic_DNA"/>
</dbReference>
<evidence type="ECO:0000313" key="3">
    <source>
        <dbReference type="Proteomes" id="UP000749559"/>
    </source>
</evidence>